<evidence type="ECO:0000256" key="3">
    <source>
        <dbReference type="ARBA" id="ARBA00022475"/>
    </source>
</evidence>
<evidence type="ECO:0000256" key="2">
    <source>
        <dbReference type="ARBA" id="ARBA00008017"/>
    </source>
</evidence>
<dbReference type="InterPro" id="IPR006685">
    <property type="entry name" value="MscS_channel_2nd"/>
</dbReference>
<dbReference type="InterPro" id="IPR023408">
    <property type="entry name" value="MscS_beta-dom_sf"/>
</dbReference>
<dbReference type="Gene3D" id="3.30.70.100">
    <property type="match status" value="1"/>
</dbReference>
<evidence type="ECO:0000259" key="10">
    <source>
        <dbReference type="Pfam" id="PF21088"/>
    </source>
</evidence>
<dbReference type="InterPro" id="IPR011066">
    <property type="entry name" value="MscS_channel_C_sf"/>
</dbReference>
<dbReference type="InterPro" id="IPR049278">
    <property type="entry name" value="MS_channel_C"/>
</dbReference>
<dbReference type="InterPro" id="IPR049142">
    <property type="entry name" value="MS_channel_1st"/>
</dbReference>
<dbReference type="PANTHER" id="PTHR43634">
    <property type="entry name" value="OW CONDUCTANCE MECHANOSENSITIVE CHANNEL"/>
    <property type="match status" value="1"/>
</dbReference>
<keyword evidence="6 7" id="KW-0472">Membrane</keyword>
<keyword evidence="3" id="KW-1003">Cell membrane</keyword>
<evidence type="ECO:0000259" key="8">
    <source>
        <dbReference type="Pfam" id="PF00924"/>
    </source>
</evidence>
<feature type="transmembrane region" description="Helical" evidence="7">
    <location>
        <begin position="138"/>
        <end position="157"/>
    </location>
</feature>
<keyword evidence="4 7" id="KW-0812">Transmembrane</keyword>
<evidence type="ECO:0000256" key="7">
    <source>
        <dbReference type="SAM" id="Phobius"/>
    </source>
</evidence>
<comment type="similarity">
    <text evidence="2">Belongs to the MscS (TC 1.A.23) family.</text>
</comment>
<evidence type="ECO:0000256" key="4">
    <source>
        <dbReference type="ARBA" id="ARBA00022692"/>
    </source>
</evidence>
<evidence type="ECO:0000256" key="1">
    <source>
        <dbReference type="ARBA" id="ARBA00004651"/>
    </source>
</evidence>
<organism evidence="11">
    <name type="scientific">uncultured Desulfovibrio sp</name>
    <dbReference type="NCBI Taxonomy" id="167968"/>
    <lineage>
        <taxon>Bacteria</taxon>
        <taxon>Pseudomonadati</taxon>
        <taxon>Thermodesulfobacteriota</taxon>
        <taxon>Desulfovibrionia</taxon>
        <taxon>Desulfovibrionales</taxon>
        <taxon>Desulfovibrionaceae</taxon>
        <taxon>Desulfovibrio</taxon>
        <taxon>environmental samples</taxon>
    </lineage>
</organism>
<dbReference type="SUPFAM" id="SSF50182">
    <property type="entry name" value="Sm-like ribonucleoproteins"/>
    <property type="match status" value="1"/>
</dbReference>
<feature type="domain" description="Mechanosensitive ion channel transmembrane helices 2/3" evidence="10">
    <location>
        <begin position="119"/>
        <end position="159"/>
    </location>
</feature>
<dbReference type="EMBL" id="FMJC01000002">
    <property type="protein sequence ID" value="SCM72359.1"/>
    <property type="molecule type" value="Genomic_DNA"/>
</dbReference>
<dbReference type="GO" id="GO:0005886">
    <property type="term" value="C:plasma membrane"/>
    <property type="evidence" value="ECO:0007669"/>
    <property type="project" value="UniProtKB-SubCell"/>
</dbReference>
<dbReference type="Pfam" id="PF21088">
    <property type="entry name" value="MS_channel_1st"/>
    <property type="match status" value="1"/>
</dbReference>
<sequence length="354" mass="39246">MDEKEIIALLTDKYAIAALVTVILFYFTVRGQKRSANIVVHLARVCASCALVVATSLCARELADKFGITLINPTYIDIFQRVAIILILMREAFLGINRFCDHLAKTSGDATLGRMVARLLKAGICLCAMLLFGEYLGVSFAGLLTFGGIGGIAIGLASKNILGNFFSGLMLYFDRPFDIGDWVRSPDRKVEGTVMEIGWRMCKIMTFEHYPLYVPNDVFSSICIENIGRISSYRIKLQVGLRYEDADKVQAVAEGLEKMLQQDEGIDRDQTILVCFDEFADSSLNLMIYCYANTSDWGRFMRIQHNVYLKIINVVHGLGADFAFPTRTLYLEKDDAPAPAAAPANTAPVAAPRT</sequence>
<keyword evidence="5 7" id="KW-1133">Transmembrane helix</keyword>
<dbReference type="InterPro" id="IPR010920">
    <property type="entry name" value="LSM_dom_sf"/>
</dbReference>
<protein>
    <submittedName>
        <fullName evidence="11">Low conductance mechanosensitive channel YnaI</fullName>
    </submittedName>
</protein>
<name>A0A212L4T9_9BACT</name>
<dbReference type="RefSeq" id="WP_179980164.1">
    <property type="nucleotide sequence ID" value="NZ_LT608333.1"/>
</dbReference>
<dbReference type="AlphaFoldDB" id="A0A212L4T9"/>
<dbReference type="Pfam" id="PF00924">
    <property type="entry name" value="MS_channel_2nd"/>
    <property type="match status" value="1"/>
</dbReference>
<dbReference type="InterPro" id="IPR011014">
    <property type="entry name" value="MscS_channel_TM-2"/>
</dbReference>
<evidence type="ECO:0000256" key="5">
    <source>
        <dbReference type="ARBA" id="ARBA00022989"/>
    </source>
</evidence>
<dbReference type="GO" id="GO:0008381">
    <property type="term" value="F:mechanosensitive monoatomic ion channel activity"/>
    <property type="evidence" value="ECO:0007669"/>
    <property type="project" value="UniProtKB-ARBA"/>
</dbReference>
<dbReference type="Gene3D" id="2.30.30.60">
    <property type="match status" value="1"/>
</dbReference>
<dbReference type="SUPFAM" id="SSF82689">
    <property type="entry name" value="Mechanosensitive channel protein MscS (YggB), C-terminal domain"/>
    <property type="match status" value="1"/>
</dbReference>
<evidence type="ECO:0000259" key="9">
    <source>
        <dbReference type="Pfam" id="PF21082"/>
    </source>
</evidence>
<dbReference type="InterPro" id="IPR045042">
    <property type="entry name" value="YnaI-like"/>
</dbReference>
<evidence type="ECO:0000313" key="11">
    <source>
        <dbReference type="EMBL" id="SCM72359.1"/>
    </source>
</evidence>
<dbReference type="PANTHER" id="PTHR43634:SF2">
    <property type="entry name" value="LOW CONDUCTANCE MECHANOSENSITIVE CHANNEL YNAI"/>
    <property type="match status" value="1"/>
</dbReference>
<dbReference type="Pfam" id="PF21082">
    <property type="entry name" value="MS_channel_3rd"/>
    <property type="match status" value="1"/>
</dbReference>
<feature type="domain" description="Mechanosensitive ion channel MscS C-terminal" evidence="9">
    <location>
        <begin position="235"/>
        <end position="316"/>
    </location>
</feature>
<accession>A0A212L4T9</accession>
<gene>
    <name evidence="11" type="primary">ynaI</name>
    <name evidence="11" type="ORF">KL86DES1_20556</name>
</gene>
<proteinExistence type="inferred from homology"/>
<dbReference type="Gene3D" id="1.10.287.1260">
    <property type="match status" value="1"/>
</dbReference>
<comment type="subcellular location">
    <subcellularLocation>
        <location evidence="1">Cell membrane</location>
        <topology evidence="1">Multi-pass membrane protein</topology>
    </subcellularLocation>
</comment>
<dbReference type="SUPFAM" id="SSF82861">
    <property type="entry name" value="Mechanosensitive channel protein MscS (YggB), transmembrane region"/>
    <property type="match status" value="1"/>
</dbReference>
<evidence type="ECO:0000256" key="6">
    <source>
        <dbReference type="ARBA" id="ARBA00023136"/>
    </source>
</evidence>
<feature type="domain" description="Mechanosensitive ion channel MscS" evidence="8">
    <location>
        <begin position="160"/>
        <end position="227"/>
    </location>
</feature>
<feature type="transmembrane region" description="Helical" evidence="7">
    <location>
        <begin position="6"/>
        <end position="27"/>
    </location>
</feature>
<reference evidence="11" key="1">
    <citation type="submission" date="2016-08" db="EMBL/GenBank/DDBJ databases">
        <authorList>
            <person name="Seilhamer J.J."/>
        </authorList>
    </citation>
    <scope>NUCLEOTIDE SEQUENCE</scope>
    <source>
        <strain evidence="11">86-1</strain>
    </source>
</reference>